<feature type="region of interest" description="Disordered" evidence="4">
    <location>
        <begin position="154"/>
        <end position="176"/>
    </location>
</feature>
<dbReference type="InterPro" id="IPR036388">
    <property type="entry name" value="WH-like_DNA-bd_sf"/>
</dbReference>
<name>A0A1S6JK34_9ACTN</name>
<dbReference type="PANTHER" id="PTHR44846:SF1">
    <property type="entry name" value="MANNOSYL-D-GLYCERATE TRANSPORT_METABOLISM SYSTEM REPRESSOR MNGR-RELATED"/>
    <property type="match status" value="1"/>
</dbReference>
<dbReference type="GO" id="GO:0003700">
    <property type="term" value="F:DNA-binding transcription factor activity"/>
    <property type="evidence" value="ECO:0007669"/>
    <property type="project" value="InterPro"/>
</dbReference>
<dbReference type="PROSITE" id="PS50949">
    <property type="entry name" value="HTH_GNTR"/>
    <property type="match status" value="1"/>
</dbReference>
<sequence>MSGERGEGGGKEFERVLEALREQLADGTYGLHASLPAQRELAAEFGVSRDTVQRVLHELKSEGWVESRQGSGTRVIKLPLQAATRPRTEPVPVRAALGPFIARAFGQSDVRLDVFTLTSESLDAHIRLQAERIRMGEIAPAGIEIRMLLPSEESELPYPRPGGRDTARRDAKGDPVGAQLQERLRGITRRHTTSLRTAVRDLRTEGLVPSVSVQVRHVPLVPAFKLYLRPEAEALFGPYEVVERTILLDDGTEVEALDVLGLGSTLTRHVNDEGDPSSAGSVFVQSMQGWFDSCWGLLADPG</sequence>
<evidence type="ECO:0000313" key="7">
    <source>
        <dbReference type="Proteomes" id="UP000189443"/>
    </source>
</evidence>
<protein>
    <submittedName>
        <fullName evidence="6">GntR family transcriptional regulator</fullName>
    </submittedName>
</protein>
<dbReference type="SUPFAM" id="SSF46785">
    <property type="entry name" value="Winged helix' DNA-binding domain"/>
    <property type="match status" value="1"/>
</dbReference>
<keyword evidence="7" id="KW-1185">Reference proteome</keyword>
<dbReference type="PANTHER" id="PTHR44846">
    <property type="entry name" value="MANNOSYL-D-GLYCERATE TRANSPORT/METABOLISM SYSTEM REPRESSOR MNGR-RELATED"/>
    <property type="match status" value="1"/>
</dbReference>
<dbReference type="Gene3D" id="1.10.10.10">
    <property type="entry name" value="Winged helix-like DNA-binding domain superfamily/Winged helix DNA-binding domain"/>
    <property type="match status" value="1"/>
</dbReference>
<evidence type="ECO:0000256" key="2">
    <source>
        <dbReference type="ARBA" id="ARBA00023125"/>
    </source>
</evidence>
<evidence type="ECO:0000256" key="1">
    <source>
        <dbReference type="ARBA" id="ARBA00023015"/>
    </source>
</evidence>
<dbReference type="Proteomes" id="UP000189443">
    <property type="component" value="Chromosome"/>
</dbReference>
<dbReference type="InterPro" id="IPR036390">
    <property type="entry name" value="WH_DNA-bd_sf"/>
</dbReference>
<dbReference type="KEGG" id="spac:B1H29_20170"/>
<reference evidence="6 7" key="1">
    <citation type="submission" date="2017-02" db="EMBL/GenBank/DDBJ databases">
        <title>Streptomyces pactum ACT12 Genome sequencing and assembly.</title>
        <authorList>
            <person name="Xue Q."/>
            <person name="Yan X."/>
            <person name="Jia L."/>
            <person name="Yan H."/>
        </authorList>
    </citation>
    <scope>NUCLEOTIDE SEQUENCE [LARGE SCALE GENOMIC DNA]</scope>
    <source>
        <strain evidence="6 7">ACT12</strain>
    </source>
</reference>
<dbReference type="CDD" id="cd07377">
    <property type="entry name" value="WHTH_GntR"/>
    <property type="match status" value="1"/>
</dbReference>
<organism evidence="6 7">
    <name type="scientific">Streptomyces pactum</name>
    <dbReference type="NCBI Taxonomy" id="68249"/>
    <lineage>
        <taxon>Bacteria</taxon>
        <taxon>Bacillati</taxon>
        <taxon>Actinomycetota</taxon>
        <taxon>Actinomycetes</taxon>
        <taxon>Kitasatosporales</taxon>
        <taxon>Streptomycetaceae</taxon>
        <taxon>Streptomyces</taxon>
    </lineage>
</organism>
<dbReference type="InterPro" id="IPR050679">
    <property type="entry name" value="Bact_HTH_transcr_reg"/>
</dbReference>
<dbReference type="GO" id="GO:0045892">
    <property type="term" value="P:negative regulation of DNA-templated transcription"/>
    <property type="evidence" value="ECO:0007669"/>
    <property type="project" value="TreeGrafter"/>
</dbReference>
<keyword evidence="2" id="KW-0238">DNA-binding</keyword>
<accession>A0A1S6JK34</accession>
<feature type="domain" description="HTH gntR-type" evidence="5">
    <location>
        <begin position="10"/>
        <end position="78"/>
    </location>
</feature>
<dbReference type="EMBL" id="CP019724">
    <property type="protein sequence ID" value="AQS72099.1"/>
    <property type="molecule type" value="Genomic_DNA"/>
</dbReference>
<dbReference type="PRINTS" id="PR00035">
    <property type="entry name" value="HTHGNTR"/>
</dbReference>
<evidence type="ECO:0000313" key="6">
    <source>
        <dbReference type="EMBL" id="AQS72099.1"/>
    </source>
</evidence>
<keyword evidence="3" id="KW-0804">Transcription</keyword>
<evidence type="ECO:0000259" key="5">
    <source>
        <dbReference type="PROSITE" id="PS50949"/>
    </source>
</evidence>
<dbReference type="OrthoDB" id="7363114at2"/>
<dbReference type="Pfam" id="PF00392">
    <property type="entry name" value="GntR"/>
    <property type="match status" value="1"/>
</dbReference>
<dbReference type="SMART" id="SM00345">
    <property type="entry name" value="HTH_GNTR"/>
    <property type="match status" value="1"/>
</dbReference>
<gene>
    <name evidence="6" type="ORF">B1H29_20170</name>
</gene>
<evidence type="ECO:0000256" key="4">
    <source>
        <dbReference type="SAM" id="MobiDB-lite"/>
    </source>
</evidence>
<evidence type="ECO:0000256" key="3">
    <source>
        <dbReference type="ARBA" id="ARBA00023163"/>
    </source>
</evidence>
<dbReference type="GO" id="GO:0003677">
    <property type="term" value="F:DNA binding"/>
    <property type="evidence" value="ECO:0007669"/>
    <property type="project" value="UniProtKB-KW"/>
</dbReference>
<keyword evidence="1" id="KW-0805">Transcription regulation</keyword>
<dbReference type="RefSeq" id="WP_055417826.1">
    <property type="nucleotide sequence ID" value="NZ_CP019724.1"/>
</dbReference>
<dbReference type="InterPro" id="IPR000524">
    <property type="entry name" value="Tscrpt_reg_HTH_GntR"/>
</dbReference>
<dbReference type="AlphaFoldDB" id="A0A1S6JK34"/>
<feature type="compositionally biased region" description="Basic and acidic residues" evidence="4">
    <location>
        <begin position="162"/>
        <end position="173"/>
    </location>
</feature>
<proteinExistence type="predicted"/>